<keyword evidence="3" id="KW-1185">Reference proteome</keyword>
<feature type="compositionally biased region" description="Polar residues" evidence="1">
    <location>
        <begin position="1"/>
        <end position="10"/>
    </location>
</feature>
<comment type="caution">
    <text evidence="2">The sequence shown here is derived from an EMBL/GenBank/DDBJ whole genome shotgun (WGS) entry which is preliminary data.</text>
</comment>
<feature type="region of interest" description="Disordered" evidence="1">
    <location>
        <begin position="1"/>
        <end position="30"/>
    </location>
</feature>
<evidence type="ECO:0000313" key="3">
    <source>
        <dbReference type="Proteomes" id="UP001152795"/>
    </source>
</evidence>
<dbReference type="AlphaFoldDB" id="A0A7D9HJ08"/>
<organism evidence="2 3">
    <name type="scientific">Paramuricea clavata</name>
    <name type="common">Red gorgonian</name>
    <name type="synonym">Violescent sea-whip</name>
    <dbReference type="NCBI Taxonomy" id="317549"/>
    <lineage>
        <taxon>Eukaryota</taxon>
        <taxon>Metazoa</taxon>
        <taxon>Cnidaria</taxon>
        <taxon>Anthozoa</taxon>
        <taxon>Octocorallia</taxon>
        <taxon>Malacalcyonacea</taxon>
        <taxon>Plexauridae</taxon>
        <taxon>Paramuricea</taxon>
    </lineage>
</organism>
<evidence type="ECO:0000256" key="1">
    <source>
        <dbReference type="SAM" id="MobiDB-lite"/>
    </source>
</evidence>
<proteinExistence type="predicted"/>
<dbReference type="EMBL" id="CACRXK020000978">
    <property type="protein sequence ID" value="CAB3986200.1"/>
    <property type="molecule type" value="Genomic_DNA"/>
</dbReference>
<accession>A0A7D9HJ08</accession>
<name>A0A7D9HJ08_PARCT</name>
<evidence type="ECO:0000313" key="2">
    <source>
        <dbReference type="EMBL" id="CAB3986200.1"/>
    </source>
</evidence>
<dbReference type="Proteomes" id="UP001152795">
    <property type="component" value="Unassembled WGS sequence"/>
</dbReference>
<gene>
    <name evidence="2" type="ORF">PACLA_8A056907</name>
</gene>
<reference evidence="2" key="1">
    <citation type="submission" date="2020-04" db="EMBL/GenBank/DDBJ databases">
        <authorList>
            <person name="Alioto T."/>
            <person name="Alioto T."/>
            <person name="Gomez Garrido J."/>
        </authorList>
    </citation>
    <scope>NUCLEOTIDE SEQUENCE</scope>
    <source>
        <strain evidence="2">A484AB</strain>
    </source>
</reference>
<protein>
    <submittedName>
        <fullName evidence="2">Uncharacterized protein</fullName>
    </submittedName>
</protein>
<sequence length="120" mass="12931">MKDTGQTTPLNPMVGEFKPENVTPNNGNTVSGSIATSKNIQDKVNYSPLLAVNVRSADGVWIRANCFLDIGSDTTLVRKQFVNCLGLPHLGSSTLKFGTAGGNVHEELSQDFNLEIKPLK</sequence>